<evidence type="ECO:0000256" key="1">
    <source>
        <dbReference type="SAM" id="SignalP"/>
    </source>
</evidence>
<accession>A0ABM1QPT1</accession>
<evidence type="ECO:0000259" key="2">
    <source>
        <dbReference type="Pfam" id="PF07727"/>
    </source>
</evidence>
<evidence type="ECO:0000313" key="4">
    <source>
        <dbReference type="RefSeq" id="XP_019088769.1"/>
    </source>
</evidence>
<dbReference type="InterPro" id="IPR013103">
    <property type="entry name" value="RVT_2"/>
</dbReference>
<gene>
    <name evidence="4" type="primary">LOC109127734</name>
</gene>
<dbReference type="Proteomes" id="UP000694864">
    <property type="component" value="Chromosome 11"/>
</dbReference>
<reference evidence="3" key="1">
    <citation type="journal article" date="2014" name="Nat. Commun.">
        <title>The emerging biofuel crop Camelina sativa retains a highly undifferentiated hexaploid genome structure.</title>
        <authorList>
            <person name="Kagale S."/>
            <person name="Koh C."/>
            <person name="Nixon J."/>
            <person name="Bollina V."/>
            <person name="Clarke W.E."/>
            <person name="Tuteja R."/>
            <person name="Spillane C."/>
            <person name="Robinson S.J."/>
            <person name="Links M.G."/>
            <person name="Clarke C."/>
            <person name="Higgins E.E."/>
            <person name="Huebert T."/>
            <person name="Sharpe A.G."/>
            <person name="Parkin I.A."/>
        </authorList>
    </citation>
    <scope>NUCLEOTIDE SEQUENCE [LARGE SCALE GENOMIC DNA]</scope>
    <source>
        <strain evidence="3">cv. DH55</strain>
    </source>
</reference>
<protein>
    <submittedName>
        <fullName evidence="4">Uncharacterized protein LOC109127734 isoform X1</fullName>
    </submittedName>
</protein>
<feature type="domain" description="Reverse transcriptase Ty1/copia-type" evidence="2">
    <location>
        <begin position="35"/>
        <end position="108"/>
    </location>
</feature>
<proteinExistence type="predicted"/>
<dbReference type="Pfam" id="PF07727">
    <property type="entry name" value="RVT_2"/>
    <property type="match status" value="1"/>
</dbReference>
<sequence>MEKNGSSISVLMVLLFLLSFFFHHTESALPADHEQLSITGSSLDLILEIKKGMASKFEMSDLGRLTYYLGIEVLEEKDGIRLSQERYANKILEETSMSKCNSVLIPMEFGLELSKAPHESRINEETYRRNIECLRQENFGGL</sequence>
<reference evidence="4" key="2">
    <citation type="submission" date="2025-08" db="UniProtKB">
        <authorList>
            <consortium name="RefSeq"/>
        </authorList>
    </citation>
    <scope>IDENTIFICATION</scope>
    <source>
        <tissue evidence="4">Leaf</tissue>
    </source>
</reference>
<name>A0ABM1QPT1_CAMSA</name>
<dbReference type="GeneID" id="109127734"/>
<feature type="chain" id="PRO_5045789717" evidence="1">
    <location>
        <begin position="28"/>
        <end position="142"/>
    </location>
</feature>
<dbReference type="RefSeq" id="XP_019088769.1">
    <property type="nucleotide sequence ID" value="XM_019233224.1"/>
</dbReference>
<keyword evidence="3" id="KW-1185">Reference proteome</keyword>
<evidence type="ECO:0000313" key="3">
    <source>
        <dbReference type="Proteomes" id="UP000694864"/>
    </source>
</evidence>
<organism evidence="3 4">
    <name type="scientific">Camelina sativa</name>
    <name type="common">False flax</name>
    <name type="synonym">Myagrum sativum</name>
    <dbReference type="NCBI Taxonomy" id="90675"/>
    <lineage>
        <taxon>Eukaryota</taxon>
        <taxon>Viridiplantae</taxon>
        <taxon>Streptophyta</taxon>
        <taxon>Embryophyta</taxon>
        <taxon>Tracheophyta</taxon>
        <taxon>Spermatophyta</taxon>
        <taxon>Magnoliopsida</taxon>
        <taxon>eudicotyledons</taxon>
        <taxon>Gunneridae</taxon>
        <taxon>Pentapetalae</taxon>
        <taxon>rosids</taxon>
        <taxon>malvids</taxon>
        <taxon>Brassicales</taxon>
        <taxon>Brassicaceae</taxon>
        <taxon>Camelineae</taxon>
        <taxon>Camelina</taxon>
    </lineage>
</organism>
<feature type="signal peptide" evidence="1">
    <location>
        <begin position="1"/>
        <end position="27"/>
    </location>
</feature>
<keyword evidence="1" id="KW-0732">Signal</keyword>